<reference evidence="1" key="1">
    <citation type="submission" date="2018-11" db="EMBL/GenBank/DDBJ databases">
        <authorList>
            <consortium name="Pathogen Informatics"/>
        </authorList>
    </citation>
    <scope>NUCLEOTIDE SEQUENCE</scope>
</reference>
<protein>
    <submittedName>
        <fullName evidence="1">Uncharacterized protein</fullName>
    </submittedName>
</protein>
<evidence type="ECO:0000313" key="2">
    <source>
        <dbReference type="Proteomes" id="UP000784294"/>
    </source>
</evidence>
<sequence>MPKQKSSLTNMYTSVQHLQDDPSFQLVPTSNSFRGVGCDRAVIVSAFAGEWARCLPEINATPSEVCCRRVLQSSRLVLA</sequence>
<accession>A0A3S5CPX5</accession>
<organism evidence="1 2">
    <name type="scientific">Protopolystoma xenopodis</name>
    <dbReference type="NCBI Taxonomy" id="117903"/>
    <lineage>
        <taxon>Eukaryota</taxon>
        <taxon>Metazoa</taxon>
        <taxon>Spiralia</taxon>
        <taxon>Lophotrochozoa</taxon>
        <taxon>Platyhelminthes</taxon>
        <taxon>Monogenea</taxon>
        <taxon>Polyopisthocotylea</taxon>
        <taxon>Polystomatidea</taxon>
        <taxon>Polystomatidae</taxon>
        <taxon>Protopolystoma</taxon>
    </lineage>
</organism>
<proteinExistence type="predicted"/>
<dbReference type="AlphaFoldDB" id="A0A3S5CPX5"/>
<gene>
    <name evidence="1" type="ORF">PXEA_LOCUS32028</name>
</gene>
<evidence type="ECO:0000313" key="1">
    <source>
        <dbReference type="EMBL" id="VEL38588.1"/>
    </source>
</evidence>
<dbReference type="Proteomes" id="UP000784294">
    <property type="component" value="Unassembled WGS sequence"/>
</dbReference>
<keyword evidence="2" id="KW-1185">Reference proteome</keyword>
<dbReference type="EMBL" id="CAAALY010258322">
    <property type="protein sequence ID" value="VEL38588.1"/>
    <property type="molecule type" value="Genomic_DNA"/>
</dbReference>
<comment type="caution">
    <text evidence="1">The sequence shown here is derived from an EMBL/GenBank/DDBJ whole genome shotgun (WGS) entry which is preliminary data.</text>
</comment>
<name>A0A3S5CPX5_9PLAT</name>